<dbReference type="SUPFAM" id="SSF52540">
    <property type="entry name" value="P-loop containing nucleoside triphosphate hydrolases"/>
    <property type="match status" value="1"/>
</dbReference>
<comment type="similarity">
    <text evidence="3">Belongs to the MYST (SAS/MOZ) family.</text>
</comment>
<dbReference type="PANTHER" id="PTHR11630:SF43">
    <property type="entry name" value="DNA REPLICATION LICENSING FACTOR MCM6"/>
    <property type="match status" value="1"/>
</dbReference>
<evidence type="ECO:0000256" key="11">
    <source>
        <dbReference type="ARBA" id="ARBA00023125"/>
    </source>
</evidence>
<feature type="region of interest" description="Disordered" evidence="16">
    <location>
        <begin position="673"/>
        <end position="702"/>
    </location>
</feature>
<dbReference type="CDD" id="cd04301">
    <property type="entry name" value="NAT_SF"/>
    <property type="match status" value="1"/>
</dbReference>
<keyword evidence="5" id="KW-0235">DNA replication</keyword>
<keyword evidence="10" id="KW-0007">Acetylation</keyword>
<dbReference type="PRINTS" id="PR01662">
    <property type="entry name" value="MCMPROTEIN6"/>
</dbReference>
<dbReference type="InterPro" id="IPR040706">
    <property type="entry name" value="Zf-MYST"/>
</dbReference>
<dbReference type="InterPro" id="IPR008049">
    <property type="entry name" value="MCM6"/>
</dbReference>
<feature type="compositionally biased region" description="Acidic residues" evidence="16">
    <location>
        <begin position="168"/>
        <end position="177"/>
    </location>
</feature>
<evidence type="ECO:0000313" key="19">
    <source>
        <dbReference type="EMBL" id="KAL1842132.1"/>
    </source>
</evidence>
<dbReference type="Pfam" id="PF18263">
    <property type="entry name" value="WHD_MCM6"/>
    <property type="match status" value="1"/>
</dbReference>
<comment type="subunit">
    <text evidence="4">Component of the NuA4 histone acetyltransferase complex.</text>
</comment>
<dbReference type="InterPro" id="IPR002717">
    <property type="entry name" value="HAT_MYST-type"/>
</dbReference>
<keyword evidence="7" id="KW-0378">Hydrolase</keyword>
<keyword evidence="12" id="KW-0539">Nucleus</keyword>
<evidence type="ECO:0000256" key="1">
    <source>
        <dbReference type="ARBA" id="ARBA00004123"/>
    </source>
</evidence>
<dbReference type="PROSITE" id="PS51726">
    <property type="entry name" value="MYST_HAT"/>
    <property type="match status" value="1"/>
</dbReference>
<dbReference type="Gene3D" id="2.30.30.140">
    <property type="match status" value="1"/>
</dbReference>
<dbReference type="InterPro" id="IPR027417">
    <property type="entry name" value="P-loop_NTPase"/>
</dbReference>
<feature type="region of interest" description="Disordered" evidence="16">
    <location>
        <begin position="1"/>
        <end position="24"/>
    </location>
</feature>
<dbReference type="InterPro" id="IPR025995">
    <property type="entry name" value="Tudor-knot"/>
</dbReference>
<dbReference type="InterPro" id="IPR012340">
    <property type="entry name" value="NA-bd_OB-fold"/>
</dbReference>
<dbReference type="InterPro" id="IPR041024">
    <property type="entry name" value="Mcm6_C"/>
</dbReference>
<dbReference type="InterPro" id="IPR016181">
    <property type="entry name" value="Acyl_CoA_acyltransferase"/>
</dbReference>
<dbReference type="Gene3D" id="3.30.60.60">
    <property type="entry name" value="N-acetyl transferase-like"/>
    <property type="match status" value="1"/>
</dbReference>
<feature type="compositionally biased region" description="Acidic residues" evidence="16">
    <location>
        <begin position="1324"/>
        <end position="1334"/>
    </location>
</feature>
<dbReference type="SUPFAM" id="SSF54160">
    <property type="entry name" value="Chromo domain-like"/>
    <property type="match status" value="1"/>
</dbReference>
<evidence type="ECO:0000256" key="12">
    <source>
        <dbReference type="ARBA" id="ARBA00023242"/>
    </source>
</evidence>
<dbReference type="Pfam" id="PF11717">
    <property type="entry name" value="Tudor-knot"/>
    <property type="match status" value="1"/>
</dbReference>
<dbReference type="Pfam" id="PF01853">
    <property type="entry name" value="MOZ_SAS"/>
    <property type="match status" value="1"/>
</dbReference>
<dbReference type="InterPro" id="IPR016197">
    <property type="entry name" value="Chromo-like_dom_sf"/>
</dbReference>
<name>A0ABR3VKK4_HUMIN</name>
<comment type="similarity">
    <text evidence="2 15">Belongs to the MCM family.</text>
</comment>
<feature type="compositionally biased region" description="Low complexity" evidence="16">
    <location>
        <begin position="1335"/>
        <end position="1353"/>
    </location>
</feature>
<keyword evidence="8" id="KW-0347">Helicase</keyword>
<feature type="region of interest" description="Disordered" evidence="16">
    <location>
        <begin position="1288"/>
        <end position="1353"/>
    </location>
</feature>
<dbReference type="Gene3D" id="2.40.50.140">
    <property type="entry name" value="Nucleic acid-binding proteins"/>
    <property type="match status" value="1"/>
</dbReference>
<feature type="compositionally biased region" description="Low complexity" evidence="16">
    <location>
        <begin position="675"/>
        <end position="699"/>
    </location>
</feature>
<keyword evidence="13" id="KW-0131">Cell cycle</keyword>
<feature type="compositionally biased region" description="Basic and acidic residues" evidence="16">
    <location>
        <begin position="89"/>
        <end position="100"/>
    </location>
</feature>
<evidence type="ECO:0000256" key="15">
    <source>
        <dbReference type="RuleBase" id="RU004070"/>
    </source>
</evidence>
<comment type="subcellular location">
    <subcellularLocation>
        <location evidence="1">Nucleus</location>
    </subcellularLocation>
</comment>
<dbReference type="InterPro" id="IPR027925">
    <property type="entry name" value="MCM_N"/>
</dbReference>
<keyword evidence="20" id="KW-1185">Reference proteome</keyword>
<dbReference type="Gene3D" id="1.10.10.10">
    <property type="entry name" value="Winged helix-like DNA-binding domain superfamily/Winged helix DNA-binding domain"/>
    <property type="match status" value="1"/>
</dbReference>
<evidence type="ECO:0000313" key="20">
    <source>
        <dbReference type="Proteomes" id="UP001583172"/>
    </source>
</evidence>
<evidence type="ECO:0008006" key="21">
    <source>
        <dbReference type="Google" id="ProtNLM"/>
    </source>
</evidence>
<dbReference type="Gene3D" id="3.30.1640.10">
    <property type="entry name" value="mini-chromosome maintenance (MCM) complex, chain A, domain 1"/>
    <property type="match status" value="1"/>
</dbReference>
<dbReference type="PRINTS" id="PR01657">
    <property type="entry name" value="MCMFAMILY"/>
</dbReference>
<evidence type="ECO:0000256" key="4">
    <source>
        <dbReference type="ARBA" id="ARBA00011353"/>
    </source>
</evidence>
<evidence type="ECO:0000256" key="3">
    <source>
        <dbReference type="ARBA" id="ARBA00010107"/>
    </source>
</evidence>
<organism evidence="19 20">
    <name type="scientific">Humicola insolens</name>
    <name type="common">Soft-rot fungus</name>
    <dbReference type="NCBI Taxonomy" id="85995"/>
    <lineage>
        <taxon>Eukaryota</taxon>
        <taxon>Fungi</taxon>
        <taxon>Dikarya</taxon>
        <taxon>Ascomycota</taxon>
        <taxon>Pezizomycotina</taxon>
        <taxon>Sordariomycetes</taxon>
        <taxon>Sordariomycetidae</taxon>
        <taxon>Sordariales</taxon>
        <taxon>Chaetomiaceae</taxon>
        <taxon>Mycothermus</taxon>
    </lineage>
</organism>
<dbReference type="SUPFAM" id="SSF50249">
    <property type="entry name" value="Nucleic acid-binding proteins"/>
    <property type="match status" value="1"/>
</dbReference>
<dbReference type="CDD" id="cd17757">
    <property type="entry name" value="MCM6"/>
    <property type="match status" value="1"/>
</dbReference>
<feature type="domain" description="MYST-type HAT" evidence="18">
    <location>
        <begin position="216"/>
        <end position="490"/>
    </location>
</feature>
<feature type="domain" description="MCM C-terminal AAA(+) ATPase" evidence="17">
    <location>
        <begin position="971"/>
        <end position="1177"/>
    </location>
</feature>
<dbReference type="InterPro" id="IPR031327">
    <property type="entry name" value="MCM"/>
</dbReference>
<dbReference type="SMART" id="SM00350">
    <property type="entry name" value="MCM"/>
    <property type="match status" value="1"/>
</dbReference>
<feature type="compositionally biased region" description="Basic residues" evidence="16">
    <location>
        <begin position="101"/>
        <end position="119"/>
    </location>
</feature>
<dbReference type="SUPFAM" id="SSF55729">
    <property type="entry name" value="Acyl-CoA N-acyltransferases (Nat)"/>
    <property type="match status" value="1"/>
</dbReference>
<dbReference type="Gene3D" id="3.40.50.300">
    <property type="entry name" value="P-loop containing nucleotide triphosphate hydrolases"/>
    <property type="match status" value="1"/>
</dbReference>
<gene>
    <name evidence="19" type="ORF">VTJ49DRAFT_6011</name>
</gene>
<dbReference type="Pfam" id="PF17772">
    <property type="entry name" value="zf-MYST"/>
    <property type="match status" value="1"/>
</dbReference>
<protein>
    <recommendedName>
        <fullName evidence="21">DNA helicase</fullName>
    </recommendedName>
</protein>
<sequence>MGHNGTTGEAEVGSGEPRLKGKATPDTLKIGCIALVSKNGEYRRAEILSIKETKSGRQFYCNFDNFNKRLDEWVPVSRIDFEQDVEWPNPEKDKAKDPKNKKSTSKKSQPSKKAQKKVGKREQSVVSEGQTPHPWSEFVESQKATTANGDDKVTASLEVGATPGVGPDEMELDEDETPAGVAKKEKEQQQQGFSREQEIEKLRTSGSMTQNPAEISRIRNISKVEFGRYVLFPWYFSPYPEAFSQEDCIYICEFCLSYYGDLKSFTRHRMKCTLQHPPGNEIYRDEHVSFFEIDGRRQRTWCRNLCLLSKMFLDHKTLYYDVDPFLFYVMTSRDDRGWHIIGYFSKEKESADGYNVACILTLPQYQRKGYGRLLIQFSYELSKIEGKLGSPEKPLSDLGLLSYRQYWAENIIDLLEGYAETGEKCTIESIATKLAMTTQDVEHTLQALKMQVYHKGEHKIVIPEKLKQQREKSRAKQKRVIDPSRIQWKPPVFTASSRTWACDAGFLTSDGPSRTPRASRLPGSSGSRPAAPPSESAAGLSDGEGEGFADNQVPTRTRPTDPANIPRVEDKIGLIIQESFEHFIEGFIETPKSSGQPTSSAVTTDRYYVEQIHGMRNYGLSTFYVDYRHLETWNNGALAAGIMESYYRFLPFLTAALHNMIAKYEPQYFREHRQPTASSAASQTRSTAGGSTLGSASQSDLSSKTANQQTDKLFSIAFYHLPLISRIRALRARNIGQLLSISGTVTRTSEVRPELALATFVCDACHAVVPDVEQTFRYTEPTQCPNATCLNRTSWRLDIRQSTFVDWQKVRVQENSNEIPTGSMPRTMDVILRGEMVDRAKAGEKCIFTGALIVVPDVSQLGLPGLKRVAVRDDRGAANEAGGSGVSGLKALGVRDLTYRLAFLACMVSSDTSSIGASSDAEVVDVVGALAGAANKLETAETVRELQDAVLQSYTDAEIADLRAMVHSDRIYGRLVQSLAPMVYGHEIVKKGILLQLLGGVTKTTPEGMQLRGDINICIVGDPSTSKSQFLKYVCNFAPRAVYTSGKASSAAGLTAAVVKDEETGEFTIEAGALMLADNGICCIDEFDKMDIADQVAIHEAMEQQTISIAKAGIQATLNARTSILAAANPVGGRYNRKTTLRANINMSAPIMSRFDLFFVILDECNEAVDRHLAEHIVGIHQKRDAAVTPEFSTEQLQRYIRFARTFRPEFTEEAKEVLVQRYKDLRADDAQGGAGRNSYRITVRQLESMIRLSEAIAKANCVEDITPEFVDEAYHLLRQSIISVEHDDVEVDDEEEGVPEDAPMEDGETLRRAASAAAGAPDGDGDEHMDDGDGASSRRQASASVAPSQAAQKQTISYDKYMSIVNMLVTRVAEDEASGSGEGVEGDALVQWYLEQKEAELASEEDYNAEMALARKVLKKMVKDNILMAIRGEGMAADENGAGEGSSAQAARIVYVLHPNCAVEEV</sequence>
<dbReference type="InterPro" id="IPR001208">
    <property type="entry name" value="MCM_dom"/>
</dbReference>
<evidence type="ECO:0000256" key="10">
    <source>
        <dbReference type="ARBA" id="ARBA00022990"/>
    </source>
</evidence>
<keyword evidence="11 15" id="KW-0238">DNA-binding</keyword>
<dbReference type="Pfam" id="PF17855">
    <property type="entry name" value="MCM_lid"/>
    <property type="match status" value="1"/>
</dbReference>
<dbReference type="InterPro" id="IPR033762">
    <property type="entry name" value="MCM_OB"/>
</dbReference>
<evidence type="ECO:0000256" key="2">
    <source>
        <dbReference type="ARBA" id="ARBA00008010"/>
    </source>
</evidence>
<evidence type="ECO:0000256" key="9">
    <source>
        <dbReference type="ARBA" id="ARBA00022840"/>
    </source>
</evidence>
<keyword evidence="6 15" id="KW-0547">Nucleotide-binding</keyword>
<keyword evidence="9 15" id="KW-0067">ATP-binding</keyword>
<comment type="function">
    <text evidence="14">Catalytic component of the NuA4 histone acetyltransferase (HAT) complex which is involved in epigenetic transcriptional activation of selected genes principally by acetylation of nucleosomal histones H4, H3, H2B, H2A and H2A variant H2A.Z. Acetylates histone H4 to form H4K5ac, H4K8ac, H4K12ac and H4K16ac, histone H3 to form H3K14ac, and histone H2A to form H2AK4ac and H2AK7ac. The NuA4 complex is involved in the DNA damage response and is required for chromosome segregation. The NuA4 complex plays a direct role in repair of DNA double-strand breaks (DSBs) through homologous recombination. Recruitment to promoters depends on H3K4me. Also acetylates non-histone proteins. In addition to protein acetyltransferase, can use different acyl-CoA substrates, such as 2-hydroxyisobutanoyl-CoA (2-hydroxyisobutyryl-CoA) or (2E)-butenoyl-CoA (crotonyl-CoA), and is able to mediate protein 2-hydroxyisobutyrylation and crotonylation, respectively.</text>
</comment>
<dbReference type="InterPro" id="IPR041562">
    <property type="entry name" value="MCM_lid"/>
</dbReference>
<dbReference type="PROSITE" id="PS00847">
    <property type="entry name" value="MCM_1"/>
    <property type="match status" value="1"/>
</dbReference>
<evidence type="ECO:0000259" key="17">
    <source>
        <dbReference type="PROSITE" id="PS50051"/>
    </source>
</evidence>
<feature type="region of interest" description="Disordered" evidence="16">
    <location>
        <begin position="85"/>
        <end position="197"/>
    </location>
</feature>
<dbReference type="Proteomes" id="UP001583172">
    <property type="component" value="Unassembled WGS sequence"/>
</dbReference>
<dbReference type="PROSITE" id="PS50051">
    <property type="entry name" value="MCM_2"/>
    <property type="match status" value="1"/>
</dbReference>
<feature type="region of interest" description="Disordered" evidence="16">
    <location>
        <begin position="506"/>
        <end position="565"/>
    </location>
</feature>
<feature type="compositionally biased region" description="Acidic residues" evidence="16">
    <location>
        <begin position="1288"/>
        <end position="1308"/>
    </location>
</feature>
<comment type="caution">
    <text evidence="19">The sequence shown here is derived from an EMBL/GenBank/DDBJ whole genome shotgun (WGS) entry which is preliminary data.</text>
</comment>
<dbReference type="Pfam" id="PF14551">
    <property type="entry name" value="MCM_N"/>
    <property type="match status" value="1"/>
</dbReference>
<evidence type="ECO:0000259" key="18">
    <source>
        <dbReference type="PROSITE" id="PS51726"/>
    </source>
</evidence>
<evidence type="ECO:0000256" key="6">
    <source>
        <dbReference type="ARBA" id="ARBA00022741"/>
    </source>
</evidence>
<evidence type="ECO:0000256" key="13">
    <source>
        <dbReference type="ARBA" id="ARBA00023306"/>
    </source>
</evidence>
<proteinExistence type="inferred from homology"/>
<dbReference type="Gene3D" id="2.20.28.10">
    <property type="match status" value="1"/>
</dbReference>
<evidence type="ECO:0000256" key="16">
    <source>
        <dbReference type="SAM" id="MobiDB-lite"/>
    </source>
</evidence>
<dbReference type="Pfam" id="PF17207">
    <property type="entry name" value="MCM_OB"/>
    <property type="match status" value="1"/>
</dbReference>
<dbReference type="PANTHER" id="PTHR11630">
    <property type="entry name" value="DNA REPLICATION LICENSING FACTOR MCM FAMILY MEMBER"/>
    <property type="match status" value="1"/>
</dbReference>
<evidence type="ECO:0000256" key="8">
    <source>
        <dbReference type="ARBA" id="ARBA00022806"/>
    </source>
</evidence>
<evidence type="ECO:0000256" key="5">
    <source>
        <dbReference type="ARBA" id="ARBA00022705"/>
    </source>
</evidence>
<dbReference type="InterPro" id="IPR018525">
    <property type="entry name" value="MCM_CS"/>
</dbReference>
<dbReference type="Pfam" id="PF00493">
    <property type="entry name" value="MCM"/>
    <property type="match status" value="1"/>
</dbReference>
<dbReference type="EMBL" id="JAZGSY010000053">
    <property type="protein sequence ID" value="KAL1842132.1"/>
    <property type="molecule type" value="Genomic_DNA"/>
</dbReference>
<evidence type="ECO:0000256" key="7">
    <source>
        <dbReference type="ARBA" id="ARBA00022801"/>
    </source>
</evidence>
<reference evidence="19 20" key="1">
    <citation type="journal article" date="2024" name="Commun. Biol.">
        <title>Comparative genomic analysis of thermophilic fungi reveals convergent evolutionary adaptations and gene losses.</title>
        <authorList>
            <person name="Steindorff A.S."/>
            <person name="Aguilar-Pontes M.V."/>
            <person name="Robinson A.J."/>
            <person name="Andreopoulos B."/>
            <person name="LaButti K."/>
            <person name="Kuo A."/>
            <person name="Mondo S."/>
            <person name="Riley R."/>
            <person name="Otillar R."/>
            <person name="Haridas S."/>
            <person name="Lipzen A."/>
            <person name="Grimwood J."/>
            <person name="Schmutz J."/>
            <person name="Clum A."/>
            <person name="Reid I.D."/>
            <person name="Moisan M.C."/>
            <person name="Butler G."/>
            <person name="Nguyen T.T.M."/>
            <person name="Dewar K."/>
            <person name="Conant G."/>
            <person name="Drula E."/>
            <person name="Henrissat B."/>
            <person name="Hansel C."/>
            <person name="Singer S."/>
            <person name="Hutchinson M.I."/>
            <person name="de Vries R.P."/>
            <person name="Natvig D.O."/>
            <person name="Powell A.J."/>
            <person name="Tsang A."/>
            <person name="Grigoriev I.V."/>
        </authorList>
    </citation>
    <scope>NUCLEOTIDE SEQUENCE [LARGE SCALE GENOMIC DNA]</scope>
    <source>
        <strain evidence="19 20">CBS 620.91</strain>
    </source>
</reference>
<dbReference type="Gene3D" id="1.20.58.870">
    <property type="match status" value="1"/>
</dbReference>
<evidence type="ECO:0000256" key="14">
    <source>
        <dbReference type="ARBA" id="ARBA00045805"/>
    </source>
</evidence>
<dbReference type="Gene3D" id="3.40.630.30">
    <property type="match status" value="1"/>
</dbReference>
<accession>A0ABR3VKK4</accession>
<feature type="compositionally biased region" description="Low complexity" evidence="16">
    <location>
        <begin position="522"/>
        <end position="541"/>
    </location>
</feature>
<dbReference type="InterPro" id="IPR036388">
    <property type="entry name" value="WH-like_DNA-bd_sf"/>
</dbReference>